<organism evidence="8 9">
    <name type="scientific">secondary endosymbiont of Heteropsylla cubana</name>
    <dbReference type="NCBI Taxonomy" id="134287"/>
    <lineage>
        <taxon>Bacteria</taxon>
        <taxon>Pseudomonadati</taxon>
        <taxon>Pseudomonadota</taxon>
        <taxon>Gammaproteobacteria</taxon>
        <taxon>Enterobacterales</taxon>
        <taxon>Enterobacteriaceae</taxon>
        <taxon>aphid secondary symbionts</taxon>
    </lineage>
</organism>
<feature type="binding site" evidence="7">
    <location>
        <position position="148"/>
    </location>
    <ligand>
        <name>substrate</name>
    </ligand>
</feature>
<reference evidence="8 9" key="1">
    <citation type="journal article" date="2012" name="Mol. Biol. Evol.">
        <title>Genome reduction and co-evolution between the primary and secondary bacterial symbionts of psyllids.</title>
        <authorList>
            <person name="Sloan D.B."/>
            <person name="Moran N.A."/>
        </authorList>
    </citation>
    <scope>NUCLEOTIDE SEQUENCE [LARGE SCALE GENOMIC DNA]</scope>
    <source>
        <strain evidence="8">Hcub_S</strain>
    </source>
</reference>
<dbReference type="EMBL" id="CP003547">
    <property type="protein sequence ID" value="AFP85827.1"/>
    <property type="molecule type" value="Genomic_DNA"/>
</dbReference>
<evidence type="ECO:0000256" key="6">
    <source>
        <dbReference type="ARBA" id="ARBA00022694"/>
    </source>
</evidence>
<dbReference type="PANTHER" id="PTHR23417:SF14">
    <property type="entry name" value="PENTACOTRIPEPTIDE-REPEAT REGION OF PRORP DOMAIN-CONTAINING PROTEIN"/>
    <property type="match status" value="1"/>
</dbReference>
<dbReference type="SUPFAM" id="SSF53335">
    <property type="entry name" value="S-adenosyl-L-methionine-dependent methyltransferases"/>
    <property type="match status" value="1"/>
</dbReference>
<feature type="binding site" evidence="7">
    <location>
        <position position="180"/>
    </location>
    <ligand>
        <name>substrate</name>
    </ligand>
</feature>
<dbReference type="EC" id="2.1.1.33" evidence="7"/>
<accession>J3TH10</accession>
<proteinExistence type="inferred from homology"/>
<dbReference type="AlphaFoldDB" id="J3TH10"/>
<evidence type="ECO:0000256" key="2">
    <source>
        <dbReference type="ARBA" id="ARBA00003015"/>
    </source>
</evidence>
<feature type="binding site" evidence="7">
    <location>
        <position position="144"/>
    </location>
    <ligand>
        <name>S-adenosyl-L-methionine</name>
        <dbReference type="ChEBI" id="CHEBI:59789"/>
    </ligand>
</feature>
<evidence type="ECO:0000313" key="9">
    <source>
        <dbReference type="Proteomes" id="UP000003937"/>
    </source>
</evidence>
<keyword evidence="3 7" id="KW-0489">Methyltransferase</keyword>
<feature type="binding site" evidence="7">
    <location>
        <position position="94"/>
    </location>
    <ligand>
        <name>S-adenosyl-L-methionine</name>
        <dbReference type="ChEBI" id="CHEBI:59789"/>
    </ligand>
</feature>
<evidence type="ECO:0000256" key="3">
    <source>
        <dbReference type="ARBA" id="ARBA00022603"/>
    </source>
</evidence>
<dbReference type="KEGG" id="sehc:A35E_00538"/>
<dbReference type="PROSITE" id="PS51625">
    <property type="entry name" value="SAM_MT_TRMB"/>
    <property type="match status" value="1"/>
</dbReference>
<keyword evidence="9" id="KW-1185">Reference proteome</keyword>
<dbReference type="STRING" id="134287.A35E_00538"/>
<feature type="binding site" evidence="7">
    <location>
        <position position="121"/>
    </location>
    <ligand>
        <name>S-adenosyl-L-methionine</name>
        <dbReference type="ChEBI" id="CHEBI:59789"/>
    </ligand>
</feature>
<dbReference type="Proteomes" id="UP000003937">
    <property type="component" value="Chromosome"/>
</dbReference>
<feature type="binding site" evidence="7">
    <location>
        <begin position="217"/>
        <end position="220"/>
    </location>
    <ligand>
        <name>substrate</name>
    </ligand>
</feature>
<dbReference type="GO" id="GO:0043527">
    <property type="term" value="C:tRNA methyltransferase complex"/>
    <property type="evidence" value="ECO:0007669"/>
    <property type="project" value="TreeGrafter"/>
</dbReference>
<dbReference type="HOGENOM" id="CLU_050910_0_1_6"/>
<keyword evidence="4 7" id="KW-0808">Transferase</keyword>
<dbReference type="OrthoDB" id="9802090at2"/>
<comment type="catalytic activity">
    <reaction evidence="1 7">
        <text>guanosine(46) in tRNA + S-adenosyl-L-methionine = N(7)-methylguanosine(46) in tRNA + S-adenosyl-L-homocysteine</text>
        <dbReference type="Rhea" id="RHEA:42708"/>
        <dbReference type="Rhea" id="RHEA-COMP:10188"/>
        <dbReference type="Rhea" id="RHEA-COMP:10189"/>
        <dbReference type="ChEBI" id="CHEBI:57856"/>
        <dbReference type="ChEBI" id="CHEBI:59789"/>
        <dbReference type="ChEBI" id="CHEBI:74269"/>
        <dbReference type="ChEBI" id="CHEBI:74480"/>
        <dbReference type="EC" id="2.1.1.33"/>
    </reaction>
</comment>
<sequence>MINNVVSVKFDKQGYAIRRIHTFRRRQGRLTKRQKYALVNLFPVIGTPYQIYPLNLQKLFDRIAPIILEIGFGMGSSLVEMAAAYPEYNFIGVEVYLPGVGSCLASTKERNIYNLRLICHDAVEVLEDMIPSGSLSLVQIFFPDPWHKARHNKRRIIQPSFIDLIGNKLALGGIVHIATDCKSYAEHILKVISCFSFFRNLSVTGDYVPRPITRFPTKFEQRAHHLGYDVRDLMFEKYL</sequence>
<feature type="binding site" evidence="7">
    <location>
        <position position="69"/>
    </location>
    <ligand>
        <name>S-adenosyl-L-methionine</name>
        <dbReference type="ChEBI" id="CHEBI:59789"/>
    </ligand>
</feature>
<dbReference type="Pfam" id="PF02390">
    <property type="entry name" value="Methyltransf_4"/>
    <property type="match status" value="1"/>
</dbReference>
<dbReference type="InterPro" id="IPR003358">
    <property type="entry name" value="tRNA_(Gua-N-7)_MeTrfase_Trmb"/>
</dbReference>
<dbReference type="Gene3D" id="3.40.50.150">
    <property type="entry name" value="Vaccinia Virus protein VP39"/>
    <property type="match status" value="1"/>
</dbReference>
<comment type="pathway">
    <text evidence="7">tRNA modification; N(7)-methylguanine-tRNA biosynthesis.</text>
</comment>
<keyword evidence="5 7" id="KW-0949">S-adenosyl-L-methionine</keyword>
<evidence type="ECO:0000256" key="1">
    <source>
        <dbReference type="ARBA" id="ARBA00000142"/>
    </source>
</evidence>
<comment type="subunit">
    <text evidence="7">Monomer.</text>
</comment>
<evidence type="ECO:0000256" key="7">
    <source>
        <dbReference type="HAMAP-Rule" id="MF_01057"/>
    </source>
</evidence>
<evidence type="ECO:0000256" key="5">
    <source>
        <dbReference type="ARBA" id="ARBA00022691"/>
    </source>
</evidence>
<dbReference type="PATRIC" id="fig|134287.3.peg.511"/>
<dbReference type="InterPro" id="IPR029063">
    <property type="entry name" value="SAM-dependent_MTases_sf"/>
</dbReference>
<dbReference type="RefSeq" id="WP_014889124.1">
    <property type="nucleotide sequence ID" value="NC_018420.1"/>
</dbReference>
<protein>
    <recommendedName>
        <fullName evidence="7">tRNA (guanine-N(7)-)-methyltransferase</fullName>
        <ecNumber evidence="7">2.1.1.33</ecNumber>
    </recommendedName>
    <alternativeName>
        <fullName evidence="7">tRNA (guanine(46)-N(7))-methyltransferase</fullName>
    </alternativeName>
    <alternativeName>
        <fullName evidence="7">tRNA(m7G46)-methyltransferase</fullName>
    </alternativeName>
</protein>
<dbReference type="GO" id="GO:0008176">
    <property type="term" value="F:tRNA (guanine(46)-N7)-methyltransferase activity"/>
    <property type="evidence" value="ECO:0007669"/>
    <property type="project" value="UniProtKB-UniRule"/>
</dbReference>
<dbReference type="InterPro" id="IPR055361">
    <property type="entry name" value="tRNA_methyltr_TrmB_bact"/>
</dbReference>
<feature type="region of interest" description="Interaction with RNA" evidence="7">
    <location>
        <begin position="150"/>
        <end position="155"/>
    </location>
</feature>
<keyword evidence="6 7" id="KW-0819">tRNA processing</keyword>
<dbReference type="PANTHER" id="PTHR23417">
    <property type="entry name" value="3-DEOXY-D-MANNO-OCTULOSONIC-ACID TRANSFERASE/TRNA GUANINE-N 7 - -METHYLTRANSFERASE"/>
    <property type="match status" value="1"/>
</dbReference>
<dbReference type="HAMAP" id="MF_01057">
    <property type="entry name" value="tRNA_methyltr_TrmB"/>
    <property type="match status" value="1"/>
</dbReference>
<gene>
    <name evidence="7" type="primary">trmB</name>
    <name evidence="8" type="ORF">A35E_00538</name>
</gene>
<dbReference type="UniPathway" id="UPA00989"/>
<name>J3TH10_9ENTR</name>
<dbReference type="NCBIfam" id="TIGR00091">
    <property type="entry name" value="tRNA (guanosine(46)-N7)-methyltransferase TrmB"/>
    <property type="match status" value="1"/>
</dbReference>
<evidence type="ECO:0000313" key="8">
    <source>
        <dbReference type="EMBL" id="AFP85827.1"/>
    </source>
</evidence>
<evidence type="ECO:0000256" key="4">
    <source>
        <dbReference type="ARBA" id="ARBA00022679"/>
    </source>
</evidence>
<comment type="similarity">
    <text evidence="7">Belongs to the class I-like SAM-binding methyltransferase superfamily. TrmB family.</text>
</comment>
<comment type="function">
    <text evidence="2 7">Catalyzes the formation of N(7)-methylguanine at position 46 (m7G46) in tRNA.</text>
</comment>